<accession>A0ABX2TGE4</accession>
<keyword evidence="2" id="KW-1185">Reference proteome</keyword>
<evidence type="ECO:0000313" key="2">
    <source>
        <dbReference type="Proteomes" id="UP000584642"/>
    </source>
</evidence>
<protein>
    <submittedName>
        <fullName evidence="1">Uncharacterized protein</fullName>
    </submittedName>
</protein>
<gene>
    <name evidence="1" type="ORF">HND93_21025</name>
</gene>
<reference evidence="1 2" key="1">
    <citation type="submission" date="2020-05" db="EMBL/GenBank/DDBJ databases">
        <title>Azospirillum oleiclasticum sp. nov, a nitrogen-fixing and heavy crude oil-emulsifying bacterium isolated from the crude oil of Yumen Oilfield.</title>
        <authorList>
            <person name="Wu D."/>
            <person name="Cai M."/>
            <person name="Zhang X."/>
        </authorList>
    </citation>
    <scope>NUCLEOTIDE SEQUENCE [LARGE SCALE GENOMIC DNA]</scope>
    <source>
        <strain evidence="1 2">ROY-1-1-2</strain>
    </source>
</reference>
<sequence>MTDDVAAQIAALIPRNLADIVRRPGFGCCRLPTEDEVAALRGDPDDDGRHKATLDRWRIVSLDLRAGGASLHHVLVGADGPVRWATSVIVVLGAGAARTRNGSLYRLLGSCGEGEPPEEDLIYLCLMLHKWGIGRTLGVPEWS</sequence>
<dbReference type="EMBL" id="JABFDB010000016">
    <property type="protein sequence ID" value="NYZ22203.1"/>
    <property type="molecule type" value="Genomic_DNA"/>
</dbReference>
<name>A0ABX2TGE4_9PROT</name>
<evidence type="ECO:0000313" key="1">
    <source>
        <dbReference type="EMBL" id="NYZ22203.1"/>
    </source>
</evidence>
<dbReference type="RefSeq" id="WP_180283981.1">
    <property type="nucleotide sequence ID" value="NZ_JABFDB010000016.1"/>
</dbReference>
<comment type="caution">
    <text evidence="1">The sequence shown here is derived from an EMBL/GenBank/DDBJ whole genome shotgun (WGS) entry which is preliminary data.</text>
</comment>
<organism evidence="1 2">
    <name type="scientific">Azospirillum oleiclasticum</name>
    <dbReference type="NCBI Taxonomy" id="2735135"/>
    <lineage>
        <taxon>Bacteria</taxon>
        <taxon>Pseudomonadati</taxon>
        <taxon>Pseudomonadota</taxon>
        <taxon>Alphaproteobacteria</taxon>
        <taxon>Rhodospirillales</taxon>
        <taxon>Azospirillaceae</taxon>
        <taxon>Azospirillum</taxon>
    </lineage>
</organism>
<dbReference type="Proteomes" id="UP000584642">
    <property type="component" value="Unassembled WGS sequence"/>
</dbReference>
<proteinExistence type="predicted"/>